<feature type="transmembrane region" description="Helical" evidence="1">
    <location>
        <begin position="25"/>
        <end position="44"/>
    </location>
</feature>
<evidence type="ECO:0000256" key="1">
    <source>
        <dbReference type="SAM" id="Phobius"/>
    </source>
</evidence>
<feature type="transmembrane region" description="Helical" evidence="1">
    <location>
        <begin position="64"/>
        <end position="84"/>
    </location>
</feature>
<dbReference type="KEGG" id="vag:N646_1232"/>
<evidence type="ECO:0000313" key="3">
    <source>
        <dbReference type="Proteomes" id="UP000016714"/>
    </source>
</evidence>
<gene>
    <name evidence="2" type="ORF">N646_1232</name>
</gene>
<keyword evidence="1" id="KW-0812">Transmembrane</keyword>
<keyword evidence="1" id="KW-0472">Membrane</keyword>
<accession>A0A2I3C7P2</accession>
<dbReference type="HOGENOM" id="CLU_1106529_0_0_6"/>
<proteinExistence type="predicted"/>
<reference evidence="2 3" key="1">
    <citation type="journal article" date="2015" name="Genome Announc.">
        <title>Complete genome sequence of Vibrio alginolyticus ATCC 17749.</title>
        <authorList>
            <person name="Liu X.F."/>
            <person name="Cao Y."/>
            <person name="Zhang H.L."/>
            <person name="Chen Y.J."/>
            <person name="Hu C.J."/>
        </authorList>
    </citation>
    <scope>NUCLEOTIDE SEQUENCE [LARGE SCALE GENOMIC DNA]</scope>
    <source>
        <strain evidence="3">ATCC 17749 / DSM 2171 / NBRC 15630 / NCIMB 1903 / NCTC 12160 / XII-53</strain>
    </source>
</reference>
<protein>
    <submittedName>
        <fullName evidence="2">Uncharacterized protein</fullName>
    </submittedName>
</protein>
<dbReference type="EMBL" id="CP006718">
    <property type="protein sequence ID" value="AGV17065.1"/>
    <property type="molecule type" value="Genomic_DNA"/>
</dbReference>
<dbReference type="Proteomes" id="UP000016714">
    <property type="component" value="Chromosome 1"/>
</dbReference>
<dbReference type="AlphaFoldDB" id="A0A2I3C7P2"/>
<name>A0A2I3C7P2_VIBAX</name>
<dbReference type="RefSeq" id="WP_017821152.1">
    <property type="nucleotide sequence ID" value="NC_022349.1"/>
</dbReference>
<evidence type="ECO:0000313" key="2">
    <source>
        <dbReference type="EMBL" id="AGV17065.1"/>
    </source>
</evidence>
<sequence length="262" mass="30441">MNVEQEPTWVGGILKLYRTLFGVENLIRALNFFSVVVILVYLYSMFIHPFIEGKWSWQYVHGVWYSWQALNVGMLAFGSSLIAFNISRYHVTKQLEREFIAAKAFLPQALNELCDYLRKSAKVLSEAYENSKEPRRKRNALKTEIPDTYERHIPIFKECIKSATPDVAEYLANILMLLQIHDARMRAIPTDSSGNRSYRKSCLYSLGELQVLVDDLFDYARNEKPFSDCKLTMDKFSNAFAALSLNTSIRNELEEYVKNKQF</sequence>
<keyword evidence="1" id="KW-1133">Transmembrane helix</keyword>
<organism evidence="2 3">
    <name type="scientific">Vibrio alginolyticus (strain ATCC 17749 / DSM 2171 / NBRC 15630 / NCIMB 1903 / NCTC 12160 / XII-53)</name>
    <dbReference type="NCBI Taxonomy" id="1219076"/>
    <lineage>
        <taxon>Bacteria</taxon>
        <taxon>Pseudomonadati</taxon>
        <taxon>Pseudomonadota</taxon>
        <taxon>Gammaproteobacteria</taxon>
        <taxon>Vibrionales</taxon>
        <taxon>Vibrionaceae</taxon>
        <taxon>Vibrio</taxon>
    </lineage>
</organism>